<dbReference type="GeneID" id="85372770"/>
<accession>A0ABQ9SWS5</accession>
<gene>
    <name evidence="1" type="ORF">CPAR01_04591</name>
</gene>
<organism evidence="1 2">
    <name type="scientific">Colletotrichum paranaense</name>
    <dbReference type="NCBI Taxonomy" id="1914294"/>
    <lineage>
        <taxon>Eukaryota</taxon>
        <taxon>Fungi</taxon>
        <taxon>Dikarya</taxon>
        <taxon>Ascomycota</taxon>
        <taxon>Pezizomycotina</taxon>
        <taxon>Sordariomycetes</taxon>
        <taxon>Hypocreomycetidae</taxon>
        <taxon>Glomerellales</taxon>
        <taxon>Glomerellaceae</taxon>
        <taxon>Colletotrichum</taxon>
        <taxon>Colletotrichum acutatum species complex</taxon>
    </lineage>
</organism>
<protein>
    <submittedName>
        <fullName evidence="1">Uncharacterized protein</fullName>
    </submittedName>
</protein>
<comment type="caution">
    <text evidence="1">The sequence shown here is derived from an EMBL/GenBank/DDBJ whole genome shotgun (WGS) entry which is preliminary data.</text>
</comment>
<sequence length="233" mass="25985">MAHDPFKTTFPFARILTEGGGFAAYHGLGKPYVAGAPLGQASPRLQENLDTELPPQASFLTYKHLSFPNFITHSLFFYQPSIHPHPASLISQASHSTQASWHSGRKRHHKKHYSTTQLSTTKMKSAAAIFAILSSVSLAVAGEIGGPKEEEKLSRGPLPLHQLPECWQGCLQSENHWYRPDINKVSVYYFCVDPLFDTRFWSLHALATCTAGACSKAEAYVAQDWYFDICQMN</sequence>
<dbReference type="Proteomes" id="UP001241169">
    <property type="component" value="Unassembled WGS sequence"/>
</dbReference>
<keyword evidence="2" id="KW-1185">Reference proteome</keyword>
<evidence type="ECO:0000313" key="2">
    <source>
        <dbReference type="Proteomes" id="UP001241169"/>
    </source>
</evidence>
<reference evidence="1 2" key="1">
    <citation type="submission" date="2016-10" db="EMBL/GenBank/DDBJ databases">
        <title>The genome sequence of Colletotrichum fioriniae PJ7.</title>
        <authorList>
            <person name="Baroncelli R."/>
        </authorList>
    </citation>
    <scope>NUCLEOTIDE SEQUENCE [LARGE SCALE GENOMIC DNA]</scope>
    <source>
        <strain evidence="1 2">IMI 384185</strain>
    </source>
</reference>
<name>A0ABQ9SWS5_9PEZI</name>
<dbReference type="EMBL" id="MOPA01000003">
    <property type="protein sequence ID" value="KAK1543958.1"/>
    <property type="molecule type" value="Genomic_DNA"/>
</dbReference>
<dbReference type="RefSeq" id="XP_060353077.1">
    <property type="nucleotide sequence ID" value="XM_060488871.1"/>
</dbReference>
<proteinExistence type="predicted"/>
<evidence type="ECO:0000313" key="1">
    <source>
        <dbReference type="EMBL" id="KAK1543958.1"/>
    </source>
</evidence>